<accession>A0AAW0W5X8</accession>
<dbReference type="GO" id="GO:0042742">
    <property type="term" value="P:defense response to bacterium"/>
    <property type="evidence" value="ECO:0007669"/>
    <property type="project" value="UniProtKB-KW"/>
</dbReference>
<sequence length="185" mass="20611">TRHSLGYTSTLRYSGTLLHVHLAADMRVLACSWLLVTAVVVAVLVEATSAKVYGKCELARVLEQQYGLQRQAIKNWVCIAEFESRFNTAAINYDNVDGSKDYGIFQINSMYWCHDGTPGGKNICGIRCTDLLGDGLRDDISCAQRIYSAQGYSAWVAYNNNCRHIDLNTYMAECWGATGRGYNDL</sequence>
<proteinExistence type="inferred from homology"/>
<reference evidence="9 10" key="1">
    <citation type="journal article" date="2024" name="BMC Genomics">
        <title>Genome assembly of redclaw crayfish (Cherax quadricarinatus) provides insights into its immune adaptation and hypoxia tolerance.</title>
        <authorList>
            <person name="Liu Z."/>
            <person name="Zheng J."/>
            <person name="Li H."/>
            <person name="Fang K."/>
            <person name="Wang S."/>
            <person name="He J."/>
            <person name="Zhou D."/>
            <person name="Weng S."/>
            <person name="Chi M."/>
            <person name="Gu Z."/>
            <person name="He J."/>
            <person name="Li F."/>
            <person name="Wang M."/>
        </authorList>
    </citation>
    <scope>NUCLEOTIDE SEQUENCE [LARGE SCALE GENOMIC DNA]</scope>
    <source>
        <strain evidence="9">ZL_2023a</strain>
    </source>
</reference>
<dbReference type="FunFam" id="1.10.530.10:FF:000001">
    <property type="entry name" value="Lysozyme C"/>
    <property type="match status" value="1"/>
</dbReference>
<dbReference type="Pfam" id="PF00062">
    <property type="entry name" value="Lys"/>
    <property type="match status" value="1"/>
</dbReference>
<comment type="caution">
    <text evidence="9">The sequence shown here is derived from an EMBL/GenBank/DDBJ whole genome shotgun (WGS) entry which is preliminary data.</text>
</comment>
<evidence type="ECO:0000256" key="4">
    <source>
        <dbReference type="ARBA" id="ARBA00022638"/>
    </source>
</evidence>
<dbReference type="PANTHER" id="PTHR11407:SF63">
    <property type="entry name" value="LYSOZYME C"/>
    <property type="match status" value="1"/>
</dbReference>
<dbReference type="AlphaFoldDB" id="A0AAW0W5X8"/>
<feature type="transmembrane region" description="Helical" evidence="8">
    <location>
        <begin position="26"/>
        <end position="45"/>
    </location>
</feature>
<dbReference type="EC" id="3.2.1.17" evidence="3"/>
<evidence type="ECO:0000256" key="7">
    <source>
        <dbReference type="RuleBase" id="RU004440"/>
    </source>
</evidence>
<dbReference type="GO" id="GO:0003796">
    <property type="term" value="F:lysozyme activity"/>
    <property type="evidence" value="ECO:0007669"/>
    <property type="project" value="UniProtKB-EC"/>
</dbReference>
<evidence type="ECO:0000256" key="6">
    <source>
        <dbReference type="ARBA" id="ARBA00023295"/>
    </source>
</evidence>
<protein>
    <recommendedName>
        <fullName evidence="3">lysozyme</fullName>
        <ecNumber evidence="3">3.2.1.17</ecNumber>
    </recommendedName>
</protein>
<dbReference type="PRINTS" id="PR00135">
    <property type="entry name" value="LYZLACT"/>
</dbReference>
<evidence type="ECO:0000256" key="5">
    <source>
        <dbReference type="ARBA" id="ARBA00023157"/>
    </source>
</evidence>
<dbReference type="GO" id="GO:0031640">
    <property type="term" value="P:killing of cells of another organism"/>
    <property type="evidence" value="ECO:0007669"/>
    <property type="project" value="UniProtKB-KW"/>
</dbReference>
<dbReference type="PANTHER" id="PTHR11407">
    <property type="entry name" value="LYSOZYME C"/>
    <property type="match status" value="1"/>
</dbReference>
<evidence type="ECO:0000256" key="3">
    <source>
        <dbReference type="ARBA" id="ARBA00012732"/>
    </source>
</evidence>
<keyword evidence="10" id="KW-1185">Reference proteome</keyword>
<keyword evidence="8" id="KW-0472">Membrane</keyword>
<dbReference type="InterPro" id="IPR023346">
    <property type="entry name" value="Lysozyme-like_dom_sf"/>
</dbReference>
<keyword evidence="8" id="KW-0812">Transmembrane</keyword>
<gene>
    <name evidence="9" type="ORF">OTU49_011309</name>
</gene>
<dbReference type="InterPro" id="IPR000974">
    <property type="entry name" value="Glyco_hydro_22_lys"/>
</dbReference>
<feature type="non-terminal residue" evidence="9">
    <location>
        <position position="1"/>
    </location>
</feature>
<keyword evidence="8" id="KW-1133">Transmembrane helix</keyword>
<evidence type="ECO:0000256" key="8">
    <source>
        <dbReference type="SAM" id="Phobius"/>
    </source>
</evidence>
<evidence type="ECO:0000256" key="2">
    <source>
        <dbReference type="ARBA" id="ARBA00010859"/>
    </source>
</evidence>
<keyword evidence="6" id="KW-0378">Hydrolase</keyword>
<evidence type="ECO:0000313" key="9">
    <source>
        <dbReference type="EMBL" id="KAK8724267.1"/>
    </source>
</evidence>
<keyword evidence="4" id="KW-0929">Antimicrobial</keyword>
<dbReference type="CDD" id="cd16899">
    <property type="entry name" value="LYZ_C_invert"/>
    <property type="match status" value="1"/>
</dbReference>
<dbReference type="Proteomes" id="UP001445076">
    <property type="component" value="Unassembled WGS sequence"/>
</dbReference>
<keyword evidence="4" id="KW-0081">Bacteriolytic enzyme</keyword>
<dbReference type="SMART" id="SM00263">
    <property type="entry name" value="LYZ1"/>
    <property type="match status" value="1"/>
</dbReference>
<dbReference type="InterPro" id="IPR001916">
    <property type="entry name" value="Glyco_hydro_22"/>
</dbReference>
<keyword evidence="5" id="KW-1015">Disulfide bond</keyword>
<evidence type="ECO:0000313" key="10">
    <source>
        <dbReference type="Proteomes" id="UP001445076"/>
    </source>
</evidence>
<name>A0AAW0W5X8_CHEQU</name>
<dbReference type="PRINTS" id="PR00137">
    <property type="entry name" value="LYSOZYME"/>
</dbReference>
<organism evidence="9 10">
    <name type="scientific">Cherax quadricarinatus</name>
    <name type="common">Australian red claw crayfish</name>
    <dbReference type="NCBI Taxonomy" id="27406"/>
    <lineage>
        <taxon>Eukaryota</taxon>
        <taxon>Metazoa</taxon>
        <taxon>Ecdysozoa</taxon>
        <taxon>Arthropoda</taxon>
        <taxon>Crustacea</taxon>
        <taxon>Multicrustacea</taxon>
        <taxon>Malacostraca</taxon>
        <taxon>Eumalacostraca</taxon>
        <taxon>Eucarida</taxon>
        <taxon>Decapoda</taxon>
        <taxon>Pleocyemata</taxon>
        <taxon>Astacidea</taxon>
        <taxon>Parastacoidea</taxon>
        <taxon>Parastacidae</taxon>
        <taxon>Cherax</taxon>
    </lineage>
</organism>
<dbReference type="SUPFAM" id="SSF53955">
    <property type="entry name" value="Lysozyme-like"/>
    <property type="match status" value="1"/>
</dbReference>
<evidence type="ECO:0000256" key="1">
    <source>
        <dbReference type="ARBA" id="ARBA00000632"/>
    </source>
</evidence>
<dbReference type="PROSITE" id="PS51348">
    <property type="entry name" value="GLYCOSYL_HYDROL_F22_2"/>
    <property type="match status" value="1"/>
</dbReference>
<dbReference type="EMBL" id="JARKIK010000086">
    <property type="protein sequence ID" value="KAK8724267.1"/>
    <property type="molecule type" value="Genomic_DNA"/>
</dbReference>
<comment type="similarity">
    <text evidence="2 7">Belongs to the glycosyl hydrolase 22 family.</text>
</comment>
<comment type="catalytic activity">
    <reaction evidence="1">
        <text>Hydrolysis of (1-&gt;4)-beta-linkages between N-acetylmuramic acid and N-acetyl-D-glucosamine residues in a peptidoglycan and between N-acetyl-D-glucosamine residues in chitodextrins.</text>
        <dbReference type="EC" id="3.2.1.17"/>
    </reaction>
</comment>
<dbReference type="Gene3D" id="1.10.530.10">
    <property type="match status" value="1"/>
</dbReference>
<keyword evidence="6" id="KW-0326">Glycosidase</keyword>